<evidence type="ECO:0000313" key="2">
    <source>
        <dbReference type="Proteomes" id="UP001139648"/>
    </source>
</evidence>
<evidence type="ECO:0000313" key="1">
    <source>
        <dbReference type="EMBL" id="MCP2362867.1"/>
    </source>
</evidence>
<keyword evidence="2" id="KW-1185">Reference proteome</keyword>
<dbReference type="Proteomes" id="UP001139648">
    <property type="component" value="Unassembled WGS sequence"/>
</dbReference>
<gene>
    <name evidence="1" type="ORF">HD597_009887</name>
</gene>
<accession>A0A9X2GSA8</accession>
<dbReference type="AlphaFoldDB" id="A0A9X2GSA8"/>
<organism evidence="1 2">
    <name type="scientific">Nonomuraea thailandensis</name>
    <dbReference type="NCBI Taxonomy" id="1188745"/>
    <lineage>
        <taxon>Bacteria</taxon>
        <taxon>Bacillati</taxon>
        <taxon>Actinomycetota</taxon>
        <taxon>Actinomycetes</taxon>
        <taxon>Streptosporangiales</taxon>
        <taxon>Streptosporangiaceae</taxon>
        <taxon>Nonomuraea</taxon>
    </lineage>
</organism>
<proteinExistence type="predicted"/>
<protein>
    <submittedName>
        <fullName evidence="1">Uncharacterized protein</fullName>
    </submittedName>
</protein>
<reference evidence="1" key="1">
    <citation type="submission" date="2022-06" db="EMBL/GenBank/DDBJ databases">
        <title>Sequencing the genomes of 1000 actinobacteria strains.</title>
        <authorList>
            <person name="Klenk H.-P."/>
        </authorList>
    </citation>
    <scope>NUCLEOTIDE SEQUENCE</scope>
    <source>
        <strain evidence="1">DSM 46694</strain>
    </source>
</reference>
<dbReference type="EMBL" id="JAMZEB010000002">
    <property type="protein sequence ID" value="MCP2362867.1"/>
    <property type="molecule type" value="Genomic_DNA"/>
</dbReference>
<sequence length="199" mass="22278">MNDDYRTLRPLDDAARRAWLRERFPQGMSGHWWNTMVELAEQHSARPPITSEPERLQQLRFACSLLDLGVEQGLHPVFAVQWAARLAQRELRYGTNAATLPETLTPDGVAHLALSLLAVPYAEAEALTERGKALLATLAEDASPGERGMLLDSQPDEDLDKAARIDHMISPLEPLAAHIRDAGLSAEVRRWLDVLRYLN</sequence>
<comment type="caution">
    <text evidence="1">The sequence shown here is derived from an EMBL/GenBank/DDBJ whole genome shotgun (WGS) entry which is preliminary data.</text>
</comment>
<name>A0A9X2GSA8_9ACTN</name>
<dbReference type="RefSeq" id="WP_253753964.1">
    <property type="nucleotide sequence ID" value="NZ_BAABKA010000091.1"/>
</dbReference>